<reference evidence="1 2" key="2">
    <citation type="journal article" date="2022" name="Mol. Ecol. Resour.">
        <title>The genomes of chicory, endive, great burdock and yacon provide insights into Asteraceae paleo-polyploidization history and plant inulin production.</title>
        <authorList>
            <person name="Fan W."/>
            <person name="Wang S."/>
            <person name="Wang H."/>
            <person name="Wang A."/>
            <person name="Jiang F."/>
            <person name="Liu H."/>
            <person name="Zhao H."/>
            <person name="Xu D."/>
            <person name="Zhang Y."/>
        </authorList>
    </citation>
    <scope>NUCLEOTIDE SEQUENCE [LARGE SCALE GENOMIC DNA]</scope>
    <source>
        <strain evidence="2">cv. Punajuju</strain>
        <tissue evidence="1">Leaves</tissue>
    </source>
</reference>
<proteinExistence type="predicted"/>
<evidence type="ECO:0000313" key="1">
    <source>
        <dbReference type="EMBL" id="KAI3753174.1"/>
    </source>
</evidence>
<sequence>MAEMAKIVAKSKAENHNLWLIGTATCETHGNRLGFAGFSDFVKITSLRQVGIELVPRDFDMNSPHPFRKEDIISLVPVHKQATCSSADGRQLLESSKTALDKGKLEDAVSYGTKVVPKLHLAKVVNNLLFAFSSFSTRTREAPSSSLSDFYKLGRMLFVLLTCNRGL</sequence>
<accession>A0ACB9E2D9</accession>
<gene>
    <name evidence="1" type="ORF">L2E82_25220</name>
</gene>
<reference evidence="2" key="1">
    <citation type="journal article" date="2022" name="Mol. Ecol. Resour.">
        <title>The genomes of chicory, endive, great burdock and yacon provide insights into Asteraceae palaeo-polyploidization history and plant inulin production.</title>
        <authorList>
            <person name="Fan W."/>
            <person name="Wang S."/>
            <person name="Wang H."/>
            <person name="Wang A."/>
            <person name="Jiang F."/>
            <person name="Liu H."/>
            <person name="Zhao H."/>
            <person name="Xu D."/>
            <person name="Zhang Y."/>
        </authorList>
    </citation>
    <scope>NUCLEOTIDE SEQUENCE [LARGE SCALE GENOMIC DNA]</scope>
    <source>
        <strain evidence="2">cv. Punajuju</strain>
    </source>
</reference>
<evidence type="ECO:0000313" key="2">
    <source>
        <dbReference type="Proteomes" id="UP001055811"/>
    </source>
</evidence>
<protein>
    <submittedName>
        <fullName evidence="1">Uncharacterized protein</fullName>
    </submittedName>
</protein>
<dbReference type="Proteomes" id="UP001055811">
    <property type="component" value="Linkage Group LG04"/>
</dbReference>
<keyword evidence="2" id="KW-1185">Reference proteome</keyword>
<comment type="caution">
    <text evidence="1">The sequence shown here is derived from an EMBL/GenBank/DDBJ whole genome shotgun (WGS) entry which is preliminary data.</text>
</comment>
<dbReference type="EMBL" id="CM042012">
    <property type="protein sequence ID" value="KAI3753174.1"/>
    <property type="molecule type" value="Genomic_DNA"/>
</dbReference>
<name>A0ACB9E2D9_CICIN</name>
<organism evidence="1 2">
    <name type="scientific">Cichorium intybus</name>
    <name type="common">Chicory</name>
    <dbReference type="NCBI Taxonomy" id="13427"/>
    <lineage>
        <taxon>Eukaryota</taxon>
        <taxon>Viridiplantae</taxon>
        <taxon>Streptophyta</taxon>
        <taxon>Embryophyta</taxon>
        <taxon>Tracheophyta</taxon>
        <taxon>Spermatophyta</taxon>
        <taxon>Magnoliopsida</taxon>
        <taxon>eudicotyledons</taxon>
        <taxon>Gunneridae</taxon>
        <taxon>Pentapetalae</taxon>
        <taxon>asterids</taxon>
        <taxon>campanulids</taxon>
        <taxon>Asterales</taxon>
        <taxon>Asteraceae</taxon>
        <taxon>Cichorioideae</taxon>
        <taxon>Cichorieae</taxon>
        <taxon>Cichoriinae</taxon>
        <taxon>Cichorium</taxon>
    </lineage>
</organism>